<feature type="domain" description="cGAS/DncV-like nucleotidyltransferase C-terminal helical" evidence="5">
    <location>
        <begin position="232"/>
        <end position="330"/>
    </location>
</feature>
<dbReference type="KEGG" id="fat:DVK85_04655"/>
<organism evidence="6 7">
    <name type="scientific">Flavobacterium arcticum</name>
    <dbReference type="NCBI Taxonomy" id="1784713"/>
    <lineage>
        <taxon>Bacteria</taxon>
        <taxon>Pseudomonadati</taxon>
        <taxon>Bacteroidota</taxon>
        <taxon>Flavobacteriia</taxon>
        <taxon>Flavobacteriales</taxon>
        <taxon>Flavobacteriaceae</taxon>
        <taxon>Flavobacterium</taxon>
    </lineage>
</organism>
<keyword evidence="1" id="KW-0808">Transferase</keyword>
<keyword evidence="2" id="KW-0548">Nucleotidyltransferase</keyword>
<evidence type="ECO:0000256" key="4">
    <source>
        <dbReference type="ARBA" id="ARBA00023118"/>
    </source>
</evidence>
<protein>
    <recommendedName>
        <fullName evidence="5">cGAS/DncV-like nucleotidyltransferase C-terminal helical domain-containing protein</fullName>
    </recommendedName>
</protein>
<evidence type="ECO:0000259" key="5">
    <source>
        <dbReference type="Pfam" id="PF26305"/>
    </source>
</evidence>
<evidence type="ECO:0000256" key="2">
    <source>
        <dbReference type="ARBA" id="ARBA00022695"/>
    </source>
</evidence>
<proteinExistence type="predicted"/>
<gene>
    <name evidence="6" type="ORF">DVK85_04655</name>
</gene>
<keyword evidence="3" id="KW-0547">Nucleotide-binding</keyword>
<dbReference type="AlphaFoldDB" id="A0A345HAE8"/>
<dbReference type="Pfam" id="PF26305">
    <property type="entry name" value="CD_NTase_C"/>
    <property type="match status" value="1"/>
</dbReference>
<dbReference type="EMBL" id="CP031188">
    <property type="protein sequence ID" value="AXG73558.1"/>
    <property type="molecule type" value="Genomic_DNA"/>
</dbReference>
<evidence type="ECO:0000313" key="6">
    <source>
        <dbReference type="EMBL" id="AXG73558.1"/>
    </source>
</evidence>
<evidence type="ECO:0000256" key="3">
    <source>
        <dbReference type="ARBA" id="ARBA00022741"/>
    </source>
</evidence>
<keyword evidence="4" id="KW-0051">Antiviral defense</keyword>
<dbReference type="InterPro" id="IPR058909">
    <property type="entry name" value="CD_NTase_C"/>
</dbReference>
<dbReference type="RefSeq" id="WP_114677319.1">
    <property type="nucleotide sequence ID" value="NZ_CP031188.1"/>
</dbReference>
<accession>A0A345HAE8</accession>
<sequence length="355" mass="40786">MKKNYTNLIQKVKERSNPENLPIRRLLFESAGIPYTDVGQYVKLAMAGVPLEYTNNSKAAAKKVMVHLEKLHDKNIEFRFQGSVETNTHILNDNDIDLLQISLQSSTVDRASLKTALDESWKYTNKEYKNLKEHSDNFTLYGGDQLSDLGKIRIKSEETLQSIYKDVDISKPKAIAVEVKTPLRKVDVATAVYYKAIPYMKSNSEHKKGIQIYNKETDSKLPVEFPFWSIKRINEKSILSNGRLKKMIRFLKNIKCDTSQITGKPKISSFDINAICYDIDLKIYDSSNYLELVMILYNQISLLASDESYRNNLKSVDAQEYIFRSNPEKVSELYIFKSEIDAILSDIYSLKLIAV</sequence>
<keyword evidence="7" id="KW-1185">Reference proteome</keyword>
<dbReference type="OrthoDB" id="1082574at2"/>
<dbReference type="Proteomes" id="UP000253951">
    <property type="component" value="Chromosome"/>
</dbReference>
<evidence type="ECO:0000256" key="1">
    <source>
        <dbReference type="ARBA" id="ARBA00022679"/>
    </source>
</evidence>
<evidence type="ECO:0000313" key="7">
    <source>
        <dbReference type="Proteomes" id="UP000253951"/>
    </source>
</evidence>
<reference evidence="6 7" key="1">
    <citation type="submission" date="2018-07" db="EMBL/GenBank/DDBJ databases">
        <title>Complete genome sequence of Flavobacterium arcticum type strain SM1502T.</title>
        <authorList>
            <person name="Li Y."/>
            <person name="Li D.-D."/>
        </authorList>
    </citation>
    <scope>NUCLEOTIDE SEQUENCE [LARGE SCALE GENOMIC DNA]</scope>
    <source>
        <strain evidence="6 7">SM1502</strain>
    </source>
</reference>
<name>A0A345HAE8_9FLAO</name>